<keyword evidence="2" id="KW-1185">Reference proteome</keyword>
<dbReference type="Proteomes" id="UP001432027">
    <property type="component" value="Unassembled WGS sequence"/>
</dbReference>
<evidence type="ECO:0000313" key="2">
    <source>
        <dbReference type="Proteomes" id="UP001432027"/>
    </source>
</evidence>
<dbReference type="EMBL" id="BTSX01000003">
    <property type="protein sequence ID" value="GMS91199.1"/>
    <property type="molecule type" value="Genomic_DNA"/>
</dbReference>
<gene>
    <name evidence="1" type="ORF">PENTCL1PPCAC_13374</name>
</gene>
<evidence type="ECO:0000313" key="1">
    <source>
        <dbReference type="EMBL" id="GMS91199.1"/>
    </source>
</evidence>
<organism evidence="1 2">
    <name type="scientific">Pristionchus entomophagus</name>
    <dbReference type="NCBI Taxonomy" id="358040"/>
    <lineage>
        <taxon>Eukaryota</taxon>
        <taxon>Metazoa</taxon>
        <taxon>Ecdysozoa</taxon>
        <taxon>Nematoda</taxon>
        <taxon>Chromadorea</taxon>
        <taxon>Rhabditida</taxon>
        <taxon>Rhabditina</taxon>
        <taxon>Diplogasteromorpha</taxon>
        <taxon>Diplogasteroidea</taxon>
        <taxon>Neodiplogasteridae</taxon>
        <taxon>Pristionchus</taxon>
    </lineage>
</organism>
<reference evidence="1" key="1">
    <citation type="submission" date="2023-10" db="EMBL/GenBank/DDBJ databases">
        <title>Genome assembly of Pristionchus species.</title>
        <authorList>
            <person name="Yoshida K."/>
            <person name="Sommer R.J."/>
        </authorList>
    </citation>
    <scope>NUCLEOTIDE SEQUENCE</scope>
    <source>
        <strain evidence="1">RS0144</strain>
    </source>
</reference>
<name>A0AAV5TBT8_9BILA</name>
<feature type="non-terminal residue" evidence="1">
    <location>
        <position position="78"/>
    </location>
</feature>
<proteinExistence type="predicted"/>
<accession>A0AAV5TBT8</accession>
<dbReference type="AlphaFoldDB" id="A0AAV5TBT8"/>
<comment type="caution">
    <text evidence="1">The sequence shown here is derived from an EMBL/GenBank/DDBJ whole genome shotgun (WGS) entry which is preliminary data.</text>
</comment>
<protein>
    <submittedName>
        <fullName evidence="1">Uncharacterized protein</fullName>
    </submittedName>
</protein>
<sequence>SSILFLRRQLHRHPPCHGIDNQRNRQHDGLPERLHLSHGHCSHRLEEDTGEMAVGDALHYRHSNLRLRPLLCAGQGRG</sequence>
<feature type="non-terminal residue" evidence="1">
    <location>
        <position position="1"/>
    </location>
</feature>